<dbReference type="GO" id="GO:0016810">
    <property type="term" value="F:hydrolase activity, acting on carbon-nitrogen (but not peptide) bonds"/>
    <property type="evidence" value="ECO:0007669"/>
    <property type="project" value="InterPro"/>
</dbReference>
<evidence type="ECO:0000256" key="2">
    <source>
        <dbReference type="ARBA" id="ARBA00022729"/>
    </source>
</evidence>
<sequence>MAPRSALGKLTGDALRRTLLFPLESPRILRMVGLSYSLRCIVFHNVSAAPSAFTAGINVNTSPQRFEKTLRFLTAHYRPVSLEDVITDCEGRGLPSRALLVTFDDAYSSVAEVAAPLCRQFHVPAVFFINAAFLDNQRLAPDNLVCYVANVLGIDTINTAIRAVRGDEALRVASLSEVFGIFLPALSLAERETFLAVLRELAGIDERRTAHEAGLYLTAEQLRGLKSFGFEIGNHTYTHTYFRSLSRQDFAAEIDRNKEELESLSGTNVRSFSQPYGSSKDLSSELRGHLKNSGHHAIFLSESVANPRRPDLFRLDRINSCARNDKTLFFEIEVLPRLRAIRNRLFQNAA</sequence>
<dbReference type="GO" id="GO:0005576">
    <property type="term" value="C:extracellular region"/>
    <property type="evidence" value="ECO:0007669"/>
    <property type="project" value="UniProtKB-SubCell"/>
</dbReference>
<dbReference type="CDD" id="cd10918">
    <property type="entry name" value="CE4_NodB_like_5s_6s"/>
    <property type="match status" value="1"/>
</dbReference>
<dbReference type="SUPFAM" id="SSF88713">
    <property type="entry name" value="Glycoside hydrolase/deacetylase"/>
    <property type="match status" value="1"/>
</dbReference>
<evidence type="ECO:0000313" key="4">
    <source>
        <dbReference type="EMBL" id="SPE18043.1"/>
    </source>
</evidence>
<gene>
    <name evidence="4" type="ORF">SBA5_1250006</name>
</gene>
<dbReference type="Gene3D" id="3.20.20.370">
    <property type="entry name" value="Glycoside hydrolase/deacetylase"/>
    <property type="match status" value="1"/>
</dbReference>
<accession>A0A2N9L4G6</accession>
<dbReference type="Proteomes" id="UP000239735">
    <property type="component" value="Unassembled WGS sequence"/>
</dbReference>
<evidence type="ECO:0000313" key="5">
    <source>
        <dbReference type="Proteomes" id="UP000239735"/>
    </source>
</evidence>
<name>A0A2N9L4G6_9BACT</name>
<dbReference type="GO" id="GO:0005975">
    <property type="term" value="P:carbohydrate metabolic process"/>
    <property type="evidence" value="ECO:0007669"/>
    <property type="project" value="InterPro"/>
</dbReference>
<protein>
    <submittedName>
        <fullName evidence="4">Putative Polysaccharide deacetylase</fullName>
    </submittedName>
</protein>
<dbReference type="PROSITE" id="PS51677">
    <property type="entry name" value="NODB"/>
    <property type="match status" value="1"/>
</dbReference>
<dbReference type="AlphaFoldDB" id="A0A2N9L4G6"/>
<dbReference type="Pfam" id="PF01522">
    <property type="entry name" value="Polysacc_deac_1"/>
    <property type="match status" value="1"/>
</dbReference>
<keyword evidence="2" id="KW-0732">Signal</keyword>
<dbReference type="InterPro" id="IPR051398">
    <property type="entry name" value="Polysacch_Deacetylase"/>
</dbReference>
<dbReference type="PANTHER" id="PTHR34216">
    <property type="match status" value="1"/>
</dbReference>
<dbReference type="InterPro" id="IPR002509">
    <property type="entry name" value="NODB_dom"/>
</dbReference>
<dbReference type="PANTHER" id="PTHR34216:SF3">
    <property type="entry name" value="POLY-BETA-1,6-N-ACETYL-D-GLUCOSAMINE N-DEACETYLASE"/>
    <property type="match status" value="1"/>
</dbReference>
<reference evidence="5" key="1">
    <citation type="submission" date="2018-02" db="EMBL/GenBank/DDBJ databases">
        <authorList>
            <person name="Hausmann B."/>
        </authorList>
    </citation>
    <scope>NUCLEOTIDE SEQUENCE [LARGE SCALE GENOMIC DNA]</scope>
    <source>
        <strain evidence="5">Peat soil MAG SbA5</strain>
    </source>
</reference>
<proteinExistence type="predicted"/>
<evidence type="ECO:0000259" key="3">
    <source>
        <dbReference type="PROSITE" id="PS51677"/>
    </source>
</evidence>
<comment type="subcellular location">
    <subcellularLocation>
        <location evidence="1">Secreted</location>
    </subcellularLocation>
</comment>
<dbReference type="EMBL" id="OKRB01000030">
    <property type="protein sequence ID" value="SPE18043.1"/>
    <property type="molecule type" value="Genomic_DNA"/>
</dbReference>
<feature type="domain" description="NodB homology" evidence="3">
    <location>
        <begin position="97"/>
        <end position="350"/>
    </location>
</feature>
<dbReference type="OrthoDB" id="115239at2"/>
<evidence type="ECO:0000256" key="1">
    <source>
        <dbReference type="ARBA" id="ARBA00004613"/>
    </source>
</evidence>
<organism evidence="4 5">
    <name type="scientific">Candidatus Sulfuritelmatomonas gaucii</name>
    <dbReference type="NCBI Taxonomy" id="2043161"/>
    <lineage>
        <taxon>Bacteria</taxon>
        <taxon>Pseudomonadati</taxon>
        <taxon>Acidobacteriota</taxon>
        <taxon>Terriglobia</taxon>
        <taxon>Terriglobales</taxon>
        <taxon>Acidobacteriaceae</taxon>
        <taxon>Candidatus Sulfuritelmatomonas</taxon>
    </lineage>
</organism>
<dbReference type="InterPro" id="IPR011330">
    <property type="entry name" value="Glyco_hydro/deAcase_b/a-brl"/>
</dbReference>